<dbReference type="KEGG" id="thas:C6Y53_12685"/>
<reference evidence="2" key="1">
    <citation type="submission" date="2018-03" db="EMBL/GenBank/DDBJ databases">
        <title>Genomic analysis of the strain SH-1 isolated from shrimp intestine.</title>
        <authorList>
            <person name="Kim Y.-S."/>
            <person name="Kim S.-E."/>
            <person name="Kim K.-H."/>
        </authorList>
    </citation>
    <scope>NUCLEOTIDE SEQUENCE [LARGE SCALE GENOMIC DNA]</scope>
    <source>
        <strain evidence="2">SH-1</strain>
    </source>
</reference>
<proteinExistence type="predicted"/>
<dbReference type="EMBL" id="CP027665">
    <property type="protein sequence ID" value="AVO38457.2"/>
    <property type="molecule type" value="Genomic_DNA"/>
</dbReference>
<organism evidence="1 2">
    <name type="scientific">Pukyongiella litopenaei</name>
    <dbReference type="NCBI Taxonomy" id="2605946"/>
    <lineage>
        <taxon>Bacteria</taxon>
        <taxon>Pseudomonadati</taxon>
        <taxon>Pseudomonadota</taxon>
        <taxon>Alphaproteobacteria</taxon>
        <taxon>Rhodobacterales</taxon>
        <taxon>Paracoccaceae</taxon>
        <taxon>Pukyongiella</taxon>
    </lineage>
</organism>
<evidence type="ECO:0000313" key="2">
    <source>
        <dbReference type="Proteomes" id="UP000237655"/>
    </source>
</evidence>
<dbReference type="Proteomes" id="UP000237655">
    <property type="component" value="Chromosome"/>
</dbReference>
<sequence>MLRSTMLAPAQTAAIGIKAMLKGRRSVIAGGMNRLTAFSSRLMPRGVMLRMMGRSLRNAS</sequence>
<evidence type="ECO:0000313" key="1">
    <source>
        <dbReference type="EMBL" id="AVO38457.2"/>
    </source>
</evidence>
<accession>A0A2S0MRK3</accession>
<gene>
    <name evidence="1" type="ORF">C6Y53_12685</name>
</gene>
<dbReference type="RefSeq" id="WP_149615526.1">
    <property type="nucleotide sequence ID" value="NZ_CP027665.1"/>
</dbReference>
<name>A0A2S0MRK3_9RHOB</name>
<dbReference type="AlphaFoldDB" id="A0A2S0MRK3"/>
<protein>
    <submittedName>
        <fullName evidence="1">Uncharacterized protein</fullName>
    </submittedName>
</protein>
<keyword evidence="2" id="KW-1185">Reference proteome</keyword>